<sequence>MTSLNVDLKPKVGMSFENLNDAYEFWRAYSKGVGFGVRKRYTNKKKKDDTISSCRFVCSKEGLRRSDQRDPLVGRHRAQTRTDCKARISLGYKNGKFVIHEFVEVHNHPLQYPETTHMLASHRKITEVQALEIDLAEDSGLRQKSTFQLMSTHAGHRANLGFTELDINNYISAKRKKRMVRGEAGCLLQYFQRQLLENPSFFHAYQVDTEEKITNVFWCDANMVLDYGYFGDVLSLDTTYCTNNANRPLALFSGFNHYRGSIIFGAALMYDETIESFKWLFDTFLQAHNNKKPRTIFTDQDQAMARALAEVMPETHHGLCTWHLMQNAIKRLGNLMKGGSYFLRDLKRCMYEYDDEAIFEKAWTDLINEYKVHDRNWIKSAYALKKKWASCYMKEAFTLGMRSTQVSESLNAHFKSCMKPNLDITQFFKHFEQVVEEKRGKELTCEYESSHKLARLIYESSPILIQMGKIYTHSVFELFQNEFKLFLALSISERNESHSLCEYVITMVNHEGSWRVSFDRASMSITCSCKKFDTFGILCSHALKVFEANDVKVVPEKYILTRWTRDARYGIVKDSRGNEVEGDPKLSRTRMFRQVVSKFIRAAADASSSEECLEIVDNTVEVMCTKIIEFRLQARDNECHINDNPAFVSSDVMQPNGFKTRPSRKGPQRRPKSWVECQSKRGKRGQTQRAPYKGPQNQVYEARELPTQLLDGVSCSAPPTYAAPQTQDGQFSFTTYLMAPLNDTDIGDIGVNLL</sequence>
<name>A0ACB0LEU8_TRIPR</name>
<gene>
    <name evidence="1" type="ORF">MILVUS5_LOCUS31413</name>
</gene>
<proteinExistence type="predicted"/>
<keyword evidence="2" id="KW-1185">Reference proteome</keyword>
<reference evidence="1" key="1">
    <citation type="submission" date="2023-10" db="EMBL/GenBank/DDBJ databases">
        <authorList>
            <person name="Rodriguez Cubillos JULIANA M."/>
            <person name="De Vega J."/>
        </authorList>
    </citation>
    <scope>NUCLEOTIDE SEQUENCE</scope>
</reference>
<evidence type="ECO:0000313" key="1">
    <source>
        <dbReference type="EMBL" id="CAJ2666644.1"/>
    </source>
</evidence>
<comment type="caution">
    <text evidence="1">The sequence shown here is derived from an EMBL/GenBank/DDBJ whole genome shotgun (WGS) entry which is preliminary data.</text>
</comment>
<accession>A0ACB0LEU8</accession>
<dbReference type="Proteomes" id="UP001177021">
    <property type="component" value="Unassembled WGS sequence"/>
</dbReference>
<protein>
    <submittedName>
        <fullName evidence="1">Uncharacterized protein</fullName>
    </submittedName>
</protein>
<dbReference type="EMBL" id="CASHSV030000513">
    <property type="protein sequence ID" value="CAJ2666644.1"/>
    <property type="molecule type" value="Genomic_DNA"/>
</dbReference>
<evidence type="ECO:0000313" key="2">
    <source>
        <dbReference type="Proteomes" id="UP001177021"/>
    </source>
</evidence>
<organism evidence="1 2">
    <name type="scientific">Trifolium pratense</name>
    <name type="common">Red clover</name>
    <dbReference type="NCBI Taxonomy" id="57577"/>
    <lineage>
        <taxon>Eukaryota</taxon>
        <taxon>Viridiplantae</taxon>
        <taxon>Streptophyta</taxon>
        <taxon>Embryophyta</taxon>
        <taxon>Tracheophyta</taxon>
        <taxon>Spermatophyta</taxon>
        <taxon>Magnoliopsida</taxon>
        <taxon>eudicotyledons</taxon>
        <taxon>Gunneridae</taxon>
        <taxon>Pentapetalae</taxon>
        <taxon>rosids</taxon>
        <taxon>fabids</taxon>
        <taxon>Fabales</taxon>
        <taxon>Fabaceae</taxon>
        <taxon>Papilionoideae</taxon>
        <taxon>50 kb inversion clade</taxon>
        <taxon>NPAAA clade</taxon>
        <taxon>Hologalegina</taxon>
        <taxon>IRL clade</taxon>
        <taxon>Trifolieae</taxon>
        <taxon>Trifolium</taxon>
    </lineage>
</organism>